<dbReference type="Proteomes" id="UP000542889">
    <property type="component" value="Unassembled WGS sequence"/>
</dbReference>
<name>A0A249DBZ1_LACRH</name>
<dbReference type="PANTHER" id="PTHR42939:SF1">
    <property type="entry name" value="ABC TRANSPORTER ATP-BINDING PROTEIN ALBC-RELATED"/>
    <property type="match status" value="1"/>
</dbReference>
<dbReference type="Gene3D" id="3.40.50.300">
    <property type="entry name" value="P-loop containing nucleotide triphosphate hydrolases"/>
    <property type="match status" value="1"/>
</dbReference>
<proteinExistence type="predicted"/>
<dbReference type="AlphaFoldDB" id="A0A249DBZ1"/>
<dbReference type="SMART" id="SM00382">
    <property type="entry name" value="AAA"/>
    <property type="match status" value="1"/>
</dbReference>
<dbReference type="InterPro" id="IPR003593">
    <property type="entry name" value="AAA+_ATPase"/>
</dbReference>
<dbReference type="EMBL" id="PKJX01000007">
    <property type="protein sequence ID" value="PLA55710.1"/>
    <property type="molecule type" value="Genomic_DNA"/>
</dbReference>
<dbReference type="InterPro" id="IPR027417">
    <property type="entry name" value="P-loop_NTPase"/>
</dbReference>
<evidence type="ECO:0000259" key="4">
    <source>
        <dbReference type="PROSITE" id="PS50893"/>
    </source>
</evidence>
<gene>
    <name evidence="6" type="ORF">CYJ91_11840</name>
    <name evidence="5" type="ORF">HWN39_09930</name>
</gene>
<evidence type="ECO:0000313" key="5">
    <source>
        <dbReference type="EMBL" id="NVO88822.1"/>
    </source>
</evidence>
<dbReference type="GO" id="GO:0005524">
    <property type="term" value="F:ATP binding"/>
    <property type="evidence" value="ECO:0007669"/>
    <property type="project" value="UniProtKB-KW"/>
</dbReference>
<reference evidence="6 7" key="1">
    <citation type="submission" date="2017-12" db="EMBL/GenBank/DDBJ databases">
        <title>Phylogenetic diversity of female urinary microbiome.</title>
        <authorList>
            <person name="Thomas-White K."/>
            <person name="Wolfe A.J."/>
        </authorList>
    </citation>
    <scope>NUCLEOTIDE SEQUENCE [LARGE SCALE GENOMIC DNA]</scope>
    <source>
        <strain evidence="6 7">UMB0004</strain>
    </source>
</reference>
<dbReference type="GeneID" id="69831065"/>
<dbReference type="InterPro" id="IPR051782">
    <property type="entry name" value="ABC_Transporter_VariousFunc"/>
</dbReference>
<keyword evidence="2" id="KW-0547">Nucleotide-binding</keyword>
<feature type="domain" description="ABC transporter" evidence="4">
    <location>
        <begin position="4"/>
        <end position="236"/>
    </location>
</feature>
<evidence type="ECO:0000256" key="3">
    <source>
        <dbReference type="ARBA" id="ARBA00022840"/>
    </source>
</evidence>
<evidence type="ECO:0000256" key="2">
    <source>
        <dbReference type="ARBA" id="ARBA00022741"/>
    </source>
</evidence>
<organism evidence="5 8">
    <name type="scientific">Lacticaseibacillus rhamnosus</name>
    <name type="common">Lactobacillus rhamnosus</name>
    <dbReference type="NCBI Taxonomy" id="47715"/>
    <lineage>
        <taxon>Bacteria</taxon>
        <taxon>Bacillati</taxon>
        <taxon>Bacillota</taxon>
        <taxon>Bacilli</taxon>
        <taxon>Lactobacillales</taxon>
        <taxon>Lactobacillaceae</taxon>
        <taxon>Lacticaseibacillus</taxon>
    </lineage>
</organism>
<evidence type="ECO:0000313" key="8">
    <source>
        <dbReference type="Proteomes" id="UP000542889"/>
    </source>
</evidence>
<dbReference type="Proteomes" id="UP000234212">
    <property type="component" value="Unassembled WGS sequence"/>
</dbReference>
<dbReference type="RefSeq" id="WP_047676940.1">
    <property type="nucleotide sequence ID" value="NZ_CP017063.1"/>
</dbReference>
<dbReference type="GO" id="GO:0016887">
    <property type="term" value="F:ATP hydrolysis activity"/>
    <property type="evidence" value="ECO:0007669"/>
    <property type="project" value="InterPro"/>
</dbReference>
<dbReference type="PANTHER" id="PTHR42939">
    <property type="entry name" value="ABC TRANSPORTER ATP-BINDING PROTEIN ALBC-RELATED"/>
    <property type="match status" value="1"/>
</dbReference>
<keyword evidence="3 5" id="KW-0067">ATP-binding</keyword>
<evidence type="ECO:0000256" key="1">
    <source>
        <dbReference type="ARBA" id="ARBA00022448"/>
    </source>
</evidence>
<accession>A0A249DBZ1</accession>
<dbReference type="CDD" id="cd03230">
    <property type="entry name" value="ABC_DR_subfamily_A"/>
    <property type="match status" value="1"/>
</dbReference>
<evidence type="ECO:0000313" key="7">
    <source>
        <dbReference type="Proteomes" id="UP000234212"/>
    </source>
</evidence>
<keyword evidence="1" id="KW-0813">Transport</keyword>
<protein>
    <submittedName>
        <fullName evidence="5">ABC transporter ATP-binding protein</fullName>
    </submittedName>
</protein>
<dbReference type="InterPro" id="IPR003439">
    <property type="entry name" value="ABC_transporter-like_ATP-bd"/>
</dbReference>
<dbReference type="Pfam" id="PF00005">
    <property type="entry name" value="ABC_tran"/>
    <property type="match status" value="1"/>
</dbReference>
<reference evidence="5 8" key="2">
    <citation type="submission" date="2020-06" db="EMBL/GenBank/DDBJ databases">
        <title>Lactobacillus rhamnosus QC,genome.</title>
        <authorList>
            <person name="Yi H."/>
            <person name="Jin M."/>
        </authorList>
    </citation>
    <scope>NUCLEOTIDE SEQUENCE [LARGE SCALE GENOMIC DNA]</scope>
    <source>
        <strain evidence="5 8">QC</strain>
    </source>
</reference>
<comment type="caution">
    <text evidence="5">The sequence shown here is derived from an EMBL/GenBank/DDBJ whole genome shotgun (WGS) entry which is preliminary data.</text>
</comment>
<sequence length="244" mass="27050">MKQLEIAHLDKAFDQQVLFKDANYTFKQGKIYGLLGRNGSGKSTLFNMIVRNLPHDHGTIAIDADDGQGLITDYADTSVGMVYTQPHLPAFMTGVEFVDYFIAINRQRLEQTHTSVKAADFFSLAGLSQADANKLLRDYSEGMRNKLQIVVSLMLKPPVLLLDEPLTTVDVVAAHEMQQMIVAMKADSVVVFSTHIMQLAQAICDAVVLLHDKKLSELEGLDIHSQEFEEAVIARLSDEVQADA</sequence>
<dbReference type="PROSITE" id="PS50893">
    <property type="entry name" value="ABC_TRANSPORTER_2"/>
    <property type="match status" value="1"/>
</dbReference>
<evidence type="ECO:0000313" key="6">
    <source>
        <dbReference type="EMBL" id="PLA55710.1"/>
    </source>
</evidence>
<dbReference type="SUPFAM" id="SSF52540">
    <property type="entry name" value="P-loop containing nucleoside triphosphate hydrolases"/>
    <property type="match status" value="1"/>
</dbReference>
<dbReference type="EMBL" id="JABXWP010000014">
    <property type="protein sequence ID" value="NVO88822.1"/>
    <property type="molecule type" value="Genomic_DNA"/>
</dbReference>